<dbReference type="EMBL" id="PJQM01000335">
    <property type="protein sequence ID" value="RCI05652.1"/>
    <property type="molecule type" value="Genomic_DNA"/>
</dbReference>
<organism evidence="5 6">
    <name type="scientific">Rhizopus stolonifer</name>
    <name type="common">Rhizopus nigricans</name>
    <dbReference type="NCBI Taxonomy" id="4846"/>
    <lineage>
        <taxon>Eukaryota</taxon>
        <taxon>Fungi</taxon>
        <taxon>Fungi incertae sedis</taxon>
        <taxon>Mucoromycota</taxon>
        <taxon>Mucoromycotina</taxon>
        <taxon>Mucoromycetes</taxon>
        <taxon>Mucorales</taxon>
        <taxon>Mucorineae</taxon>
        <taxon>Rhizopodaceae</taxon>
        <taxon>Rhizopus</taxon>
    </lineage>
</organism>
<dbReference type="PANTHER" id="PTHR11133:SF22">
    <property type="entry name" value="ALPHA-AMINOADIPIC SEMIALDEHYDE SYNTHASE, MITOCHONDRIAL"/>
    <property type="match status" value="1"/>
</dbReference>
<evidence type="ECO:0000259" key="4">
    <source>
        <dbReference type="Pfam" id="PF16653"/>
    </source>
</evidence>
<dbReference type="Pfam" id="PF16653">
    <property type="entry name" value="Sacchrp_dh_C"/>
    <property type="match status" value="1"/>
</dbReference>
<proteinExistence type="predicted"/>
<keyword evidence="6" id="KW-1185">Reference proteome</keyword>
<dbReference type="PANTHER" id="PTHR11133">
    <property type="entry name" value="SACCHAROPINE DEHYDROGENASE"/>
    <property type="match status" value="1"/>
</dbReference>
<dbReference type="Proteomes" id="UP000253551">
    <property type="component" value="Unassembled WGS sequence"/>
</dbReference>
<dbReference type="Gene3D" id="3.40.50.720">
    <property type="entry name" value="NAD(P)-binding Rossmann-like Domain"/>
    <property type="match status" value="1"/>
</dbReference>
<keyword evidence="1" id="KW-0521">NADP</keyword>
<dbReference type="SUPFAM" id="SSF55347">
    <property type="entry name" value="Glyceraldehyde-3-phosphate dehydrogenase-like, C-terminal domain"/>
    <property type="match status" value="1"/>
</dbReference>
<name>A0A367KUU4_RHIST</name>
<accession>A0A367KUU4</accession>
<dbReference type="AlphaFoldDB" id="A0A367KUU4"/>
<gene>
    <name evidence="5" type="ORF">CU098_013535</name>
</gene>
<evidence type="ECO:0000313" key="5">
    <source>
        <dbReference type="EMBL" id="RCI05652.1"/>
    </source>
</evidence>
<dbReference type="GO" id="GO:0019878">
    <property type="term" value="P:lysine biosynthetic process via aminoadipic acid"/>
    <property type="evidence" value="ECO:0007669"/>
    <property type="project" value="TreeGrafter"/>
</dbReference>
<keyword evidence="3" id="KW-0457">Lysine biosynthesis</keyword>
<evidence type="ECO:0000313" key="6">
    <source>
        <dbReference type="Proteomes" id="UP000253551"/>
    </source>
</evidence>
<dbReference type="GO" id="GO:0004753">
    <property type="term" value="F:saccharopine dehydrogenase activity"/>
    <property type="evidence" value="ECO:0007669"/>
    <property type="project" value="TreeGrafter"/>
</dbReference>
<dbReference type="InterPro" id="IPR032095">
    <property type="entry name" value="Sacchrp_dh-like_C"/>
</dbReference>
<dbReference type="InterPro" id="IPR051168">
    <property type="entry name" value="AASS"/>
</dbReference>
<reference evidence="5 6" key="1">
    <citation type="journal article" date="2018" name="G3 (Bethesda)">
        <title>Phylogenetic and Phylogenomic Definition of Rhizopus Species.</title>
        <authorList>
            <person name="Gryganskyi A.P."/>
            <person name="Golan J."/>
            <person name="Dolatabadi S."/>
            <person name="Mondo S."/>
            <person name="Robb S."/>
            <person name="Idnurm A."/>
            <person name="Muszewska A."/>
            <person name="Steczkiewicz K."/>
            <person name="Masonjones S."/>
            <person name="Liao H.L."/>
            <person name="Gajdeczka M.T."/>
            <person name="Anike F."/>
            <person name="Vuek A."/>
            <person name="Anishchenko I.M."/>
            <person name="Voigt K."/>
            <person name="de Hoog G.S."/>
            <person name="Smith M.E."/>
            <person name="Heitman J."/>
            <person name="Vilgalys R."/>
            <person name="Stajich J.E."/>
        </authorList>
    </citation>
    <scope>NUCLEOTIDE SEQUENCE [LARGE SCALE GENOMIC DNA]</scope>
    <source>
        <strain evidence="5 6">LSU 92-RS-03</strain>
    </source>
</reference>
<comment type="caution">
    <text evidence="5">The sequence shown here is derived from an EMBL/GenBank/DDBJ whole genome shotgun (WGS) entry which is preliminary data.</text>
</comment>
<keyword evidence="2" id="KW-0560">Oxidoreductase</keyword>
<dbReference type="GO" id="GO:0005737">
    <property type="term" value="C:cytoplasm"/>
    <property type="evidence" value="ECO:0007669"/>
    <property type="project" value="TreeGrafter"/>
</dbReference>
<dbReference type="OrthoDB" id="10059875at2759"/>
<keyword evidence="3" id="KW-0028">Amino-acid biosynthesis</keyword>
<evidence type="ECO:0000256" key="3">
    <source>
        <dbReference type="ARBA" id="ARBA00023154"/>
    </source>
</evidence>
<dbReference type="STRING" id="4846.A0A367KUU4"/>
<protein>
    <recommendedName>
        <fullName evidence="4">Saccharopine dehydrogenase-like C-terminal domain-containing protein</fullName>
    </recommendedName>
</protein>
<evidence type="ECO:0000256" key="1">
    <source>
        <dbReference type="ARBA" id="ARBA00022857"/>
    </source>
</evidence>
<evidence type="ECO:0000256" key="2">
    <source>
        <dbReference type="ARBA" id="ARBA00023002"/>
    </source>
</evidence>
<sequence length="345" mass="38093">MMEYDQAAKDAGITVMNEIGLDPGIDHLYAVKTIEEVHKEGGKLKEFISFCGGLPAPEDSNNPFGYKFSWSARGVLLALKNVARYLENGKVVEVSGTDLMDSAKKLNTGYPGFAFVGYGNRDSTPYDKRYNIPEAKTIIRGTMRYDGFCQLVKALVILGFLSEEEEAHLSANASDITWSQVISKVLGVQESSSEGLQAAIIEKCDLNNNDHKAQILDGMRWLGFFSQEKVHRRGSLLDTLCATLEEKMQYGEKERDLVFLQHRFEIELKDGTQQTRTSTLVEYGKIGGYSAMATTVGVPCGIATQLVLDRKLTATGVLAPMSSEINEPIIELLEQEGIGMVEKIL</sequence>
<dbReference type="Gene3D" id="3.30.360.10">
    <property type="entry name" value="Dihydrodipicolinate Reductase, domain 2"/>
    <property type="match status" value="1"/>
</dbReference>
<dbReference type="FunFam" id="3.30.360.10:FF:000008">
    <property type="entry name" value="Alpha-aminoadipic semialdehyde synthase, mitochondrial"/>
    <property type="match status" value="1"/>
</dbReference>
<feature type="domain" description="Saccharopine dehydrogenase-like C-terminal" evidence="4">
    <location>
        <begin position="20"/>
        <end position="338"/>
    </location>
</feature>